<dbReference type="Proteomes" id="UP000254879">
    <property type="component" value="Unassembled WGS sequence"/>
</dbReference>
<name>A0A378MMB3_LISGR</name>
<evidence type="ECO:0000313" key="1">
    <source>
        <dbReference type="EMBL" id="STY44855.1"/>
    </source>
</evidence>
<dbReference type="EMBL" id="UGPG01000001">
    <property type="protein sequence ID" value="STY44855.1"/>
    <property type="molecule type" value="Genomic_DNA"/>
</dbReference>
<evidence type="ECO:0000313" key="2">
    <source>
        <dbReference type="Proteomes" id="UP000254879"/>
    </source>
</evidence>
<sequence>MKIHEGSFVLTNVLSLKQTVDNEEWSDIAILLRNHVVTEGIYPVGPVVFEREQVEGEPNMGTYTFYVALNEKVELTEESEYEFDDIIAIPNAIYIRYSDLDGEITEAYNLLEQYALENQLQLAQNFFHVGLDVFGEMWFDIYTPIIGNDKDVDTYDQYE</sequence>
<dbReference type="AlphaFoldDB" id="A0A378MMB3"/>
<proteinExistence type="predicted"/>
<dbReference type="RefSeq" id="WP_115346105.1">
    <property type="nucleotide sequence ID" value="NZ_UGPG01000001.1"/>
</dbReference>
<gene>
    <name evidence="1" type="ORF">NCTC10815_02209</name>
</gene>
<accession>A0A378MMB3</accession>
<dbReference type="InterPro" id="IPR031664">
    <property type="entry name" value="DUF5085"/>
</dbReference>
<evidence type="ECO:0008006" key="3">
    <source>
        <dbReference type="Google" id="ProtNLM"/>
    </source>
</evidence>
<dbReference type="Gene3D" id="3.20.80.10">
    <property type="entry name" value="Regulatory factor, effector binding domain"/>
    <property type="match status" value="1"/>
</dbReference>
<dbReference type="InterPro" id="IPR011256">
    <property type="entry name" value="Reg_factor_effector_dom_sf"/>
</dbReference>
<protein>
    <recommendedName>
        <fullName evidence="3">DNA gyrase inhibitor</fullName>
    </recommendedName>
</protein>
<reference evidence="1 2" key="1">
    <citation type="submission" date="2018-06" db="EMBL/GenBank/DDBJ databases">
        <authorList>
            <consortium name="Pathogen Informatics"/>
            <person name="Doyle S."/>
        </authorList>
    </citation>
    <scope>NUCLEOTIDE SEQUENCE [LARGE SCALE GENOMIC DNA]</scope>
    <source>
        <strain evidence="2">NCTC 10815</strain>
    </source>
</reference>
<organism evidence="1 2">
    <name type="scientific">Listeria grayi</name>
    <name type="common">Listeria murrayi</name>
    <dbReference type="NCBI Taxonomy" id="1641"/>
    <lineage>
        <taxon>Bacteria</taxon>
        <taxon>Bacillati</taxon>
        <taxon>Bacillota</taxon>
        <taxon>Bacilli</taxon>
        <taxon>Bacillales</taxon>
        <taxon>Listeriaceae</taxon>
        <taxon>Listeria</taxon>
    </lineage>
</organism>
<dbReference type="Pfam" id="PF16895">
    <property type="entry name" value="DUF5085"/>
    <property type="match status" value="1"/>
</dbReference>